<dbReference type="SMART" id="SM00408">
    <property type="entry name" value="IGc2"/>
    <property type="match status" value="1"/>
</dbReference>
<reference evidence="6" key="2">
    <citation type="submission" date="2021-09" db="EMBL/GenBank/DDBJ databases">
        <authorList>
            <person name="Jia N."/>
            <person name="Wang J."/>
            <person name="Shi W."/>
            <person name="Du L."/>
            <person name="Sun Y."/>
            <person name="Zhan W."/>
            <person name="Jiang J."/>
            <person name="Wang Q."/>
            <person name="Zhang B."/>
            <person name="Ji P."/>
            <person name="Sakyi L.B."/>
            <person name="Cui X."/>
            <person name="Yuan T."/>
            <person name="Jiang B."/>
            <person name="Yang W."/>
            <person name="Lam T.T.-Y."/>
            <person name="Chang Q."/>
            <person name="Ding S."/>
            <person name="Wang X."/>
            <person name="Zhu J."/>
            <person name="Ruan X."/>
            <person name="Zhao L."/>
            <person name="Wei J."/>
            <person name="Que T."/>
            <person name="Du C."/>
            <person name="Cheng J."/>
            <person name="Dai P."/>
            <person name="Han X."/>
            <person name="Huang E."/>
            <person name="Gao Y."/>
            <person name="Liu J."/>
            <person name="Shao H."/>
            <person name="Ye R."/>
            <person name="Li L."/>
            <person name="Wei W."/>
            <person name="Wang X."/>
            <person name="Wang C."/>
            <person name="Huo Q."/>
            <person name="Li W."/>
            <person name="Guo W."/>
            <person name="Chen H."/>
            <person name="Chen S."/>
            <person name="Zhou L."/>
            <person name="Zhou L."/>
            <person name="Ni X."/>
            <person name="Tian J."/>
            <person name="Zhou Y."/>
            <person name="Sheng Y."/>
            <person name="Liu T."/>
            <person name="Pan Y."/>
            <person name="Xia L."/>
            <person name="Li J."/>
            <person name="Zhao F."/>
            <person name="Cao W."/>
        </authorList>
    </citation>
    <scope>NUCLEOTIDE SEQUENCE</scope>
    <source>
        <strain evidence="6">Rsan-2018</strain>
        <tissue evidence="6">Larvae</tissue>
    </source>
</reference>
<dbReference type="Pfam" id="PF08205">
    <property type="entry name" value="C2-set_2"/>
    <property type="match status" value="1"/>
</dbReference>
<keyword evidence="4" id="KW-0812">Transmembrane</keyword>
<gene>
    <name evidence="6" type="ORF">HPB52_001882</name>
</gene>
<evidence type="ECO:0000256" key="1">
    <source>
        <dbReference type="ARBA" id="ARBA00004167"/>
    </source>
</evidence>
<accession>A0A9D4QCW7</accession>
<dbReference type="CDD" id="cd00096">
    <property type="entry name" value="Ig"/>
    <property type="match status" value="1"/>
</dbReference>
<keyword evidence="7" id="KW-1185">Reference proteome</keyword>
<name>A0A9D4QCW7_RHISA</name>
<dbReference type="PROSITE" id="PS50835">
    <property type="entry name" value="IG_LIKE"/>
    <property type="match status" value="3"/>
</dbReference>
<feature type="transmembrane region" description="Helical" evidence="4">
    <location>
        <begin position="770"/>
        <end position="794"/>
    </location>
</feature>
<dbReference type="InterPro" id="IPR013151">
    <property type="entry name" value="Immunoglobulin_dom"/>
</dbReference>
<keyword evidence="2 4" id="KW-0472">Membrane</keyword>
<comment type="caution">
    <text evidence="6">The sequence shown here is derived from an EMBL/GenBank/DDBJ whole genome shotgun (WGS) entry which is preliminary data.</text>
</comment>
<dbReference type="InterPro" id="IPR007110">
    <property type="entry name" value="Ig-like_dom"/>
</dbReference>
<dbReference type="VEuPathDB" id="VectorBase:RSAN_035433"/>
<feature type="domain" description="Ig-like" evidence="5">
    <location>
        <begin position="17"/>
        <end position="152"/>
    </location>
</feature>
<dbReference type="InterPro" id="IPR013162">
    <property type="entry name" value="CD80_C2-set"/>
</dbReference>
<dbReference type="Pfam" id="PF00047">
    <property type="entry name" value="ig"/>
    <property type="match status" value="1"/>
</dbReference>
<dbReference type="PANTHER" id="PTHR23278">
    <property type="entry name" value="SIDESTEP PROTEIN"/>
    <property type="match status" value="1"/>
</dbReference>
<sequence length="826" mass="89596">MTWVHLVQNVMRNERSPNAANRLSVVEGEPTSLPCPIDTAIREPMAAVWFHVATHAYQEYGGSPYYTNGHLQAKRVYAIEAPDWSSATAAAGGTTGLVDGTHWKQPSWSGRAFFSLLSDPPALRLNRLERSDSGSYVCNVTYRDNVTSADIVETGSRVDLFVAERGCAVRLFIITFLVIHFHLLRAITDEISIESGDHDVTLTWYHNGAQLKSARGTVATSDGGWKNLVTLGPLTRRDLHSNATCLATSNGSLPGFATVLLDLYLAPTDVTIWSWPSQQTDNTPGSVESSSAATKYSPPAKNVTIATTFGPGLALYDREAKGREATATISFGSPSPFSKSTSFECESTGSRPAANITWFLDGIAIDPSFSRSVSAGNVTTSMLLLPASAQSGRLLECRAINGNLPESRGALSRFLKVDISHKTEVSISLGVGLNSSHIVEGADVYMECSVLAASKVIEVIWRHEGARMKGLAGDGGPSDALVTSRYLVIRGVTADQSGCYTCTANTADGESVESVPLELRVRHAPRCGVHRDRVLTARPNEQLNVTCDVSADPGEDLHFFWIAEDDAGNRRHVTRTEATSIGTQDAHSGEGLPKLSRSNQLEVLVDAHLFHGTLLCWARNAVGTQREPCRQRFQLRRERASSLDCTVGNYTDTSFSITCSSRRHGRAWTGEHRNAKTTKTRLRIELFDATAGNRSVRAFWVTTTDTGREPLFLTGLKPATEYLVLVRLDTEANAFATYVRTLVPAQTLKEREELASTRNTATPAPKDTTILVIVCVAAAATLGLAAAVGAALWFKYHRRRSRLLNAAAALKHAEHKAYLASDASCS</sequence>
<dbReference type="Proteomes" id="UP000821837">
    <property type="component" value="Chromosome 10"/>
</dbReference>
<dbReference type="EMBL" id="JABSTV010001246">
    <property type="protein sequence ID" value="KAH7975472.1"/>
    <property type="molecule type" value="Genomic_DNA"/>
</dbReference>
<dbReference type="GO" id="GO:0016020">
    <property type="term" value="C:membrane"/>
    <property type="evidence" value="ECO:0007669"/>
    <property type="project" value="UniProtKB-SubCell"/>
</dbReference>
<evidence type="ECO:0000259" key="5">
    <source>
        <dbReference type="PROSITE" id="PS50835"/>
    </source>
</evidence>
<feature type="domain" description="Ig-like" evidence="5">
    <location>
        <begin position="311"/>
        <end position="412"/>
    </location>
</feature>
<protein>
    <recommendedName>
        <fullName evidence="5">Ig-like domain-containing protein</fullName>
    </recommendedName>
</protein>
<keyword evidence="4" id="KW-1133">Transmembrane helix</keyword>
<dbReference type="InterPro" id="IPR036179">
    <property type="entry name" value="Ig-like_dom_sf"/>
</dbReference>
<proteinExistence type="predicted"/>
<evidence type="ECO:0000256" key="2">
    <source>
        <dbReference type="ARBA" id="ARBA00023136"/>
    </source>
</evidence>
<dbReference type="PANTHER" id="PTHR23278:SF19">
    <property type="entry name" value="OBSCURIN"/>
    <property type="match status" value="1"/>
</dbReference>
<dbReference type="Gene3D" id="2.60.40.10">
    <property type="entry name" value="Immunoglobulins"/>
    <property type="match status" value="3"/>
</dbReference>
<evidence type="ECO:0000256" key="4">
    <source>
        <dbReference type="SAM" id="Phobius"/>
    </source>
</evidence>
<dbReference type="InterPro" id="IPR003599">
    <property type="entry name" value="Ig_sub"/>
</dbReference>
<evidence type="ECO:0000313" key="7">
    <source>
        <dbReference type="Proteomes" id="UP000821837"/>
    </source>
</evidence>
<evidence type="ECO:0000313" key="6">
    <source>
        <dbReference type="EMBL" id="KAH7975472.1"/>
    </source>
</evidence>
<dbReference type="AlphaFoldDB" id="A0A9D4QCW7"/>
<dbReference type="InterPro" id="IPR003598">
    <property type="entry name" value="Ig_sub2"/>
</dbReference>
<reference evidence="6" key="1">
    <citation type="journal article" date="2020" name="Cell">
        <title>Large-Scale Comparative Analyses of Tick Genomes Elucidate Their Genetic Diversity and Vector Capacities.</title>
        <authorList>
            <consortium name="Tick Genome and Microbiome Consortium (TIGMIC)"/>
            <person name="Jia N."/>
            <person name="Wang J."/>
            <person name="Shi W."/>
            <person name="Du L."/>
            <person name="Sun Y."/>
            <person name="Zhan W."/>
            <person name="Jiang J.F."/>
            <person name="Wang Q."/>
            <person name="Zhang B."/>
            <person name="Ji P."/>
            <person name="Bell-Sakyi L."/>
            <person name="Cui X.M."/>
            <person name="Yuan T.T."/>
            <person name="Jiang B.G."/>
            <person name="Yang W.F."/>
            <person name="Lam T.T."/>
            <person name="Chang Q.C."/>
            <person name="Ding S.J."/>
            <person name="Wang X.J."/>
            <person name="Zhu J.G."/>
            <person name="Ruan X.D."/>
            <person name="Zhao L."/>
            <person name="Wei J.T."/>
            <person name="Ye R.Z."/>
            <person name="Que T.C."/>
            <person name="Du C.H."/>
            <person name="Zhou Y.H."/>
            <person name="Cheng J.X."/>
            <person name="Dai P.F."/>
            <person name="Guo W.B."/>
            <person name="Han X.H."/>
            <person name="Huang E.J."/>
            <person name="Li L.F."/>
            <person name="Wei W."/>
            <person name="Gao Y.C."/>
            <person name="Liu J.Z."/>
            <person name="Shao H.Z."/>
            <person name="Wang X."/>
            <person name="Wang C.C."/>
            <person name="Yang T.C."/>
            <person name="Huo Q.B."/>
            <person name="Li W."/>
            <person name="Chen H.Y."/>
            <person name="Chen S.E."/>
            <person name="Zhou L.G."/>
            <person name="Ni X.B."/>
            <person name="Tian J.H."/>
            <person name="Sheng Y."/>
            <person name="Liu T."/>
            <person name="Pan Y.S."/>
            <person name="Xia L.Y."/>
            <person name="Li J."/>
            <person name="Zhao F."/>
            <person name="Cao W.C."/>
        </authorList>
    </citation>
    <scope>NUCLEOTIDE SEQUENCE</scope>
    <source>
        <strain evidence="6">Rsan-2018</strain>
    </source>
</reference>
<dbReference type="SUPFAM" id="SSF48726">
    <property type="entry name" value="Immunoglobulin"/>
    <property type="match status" value="3"/>
</dbReference>
<comment type="subcellular location">
    <subcellularLocation>
        <location evidence="1">Membrane</location>
        <topology evidence="1">Single-pass membrane protein</topology>
    </subcellularLocation>
</comment>
<dbReference type="SMART" id="SM00409">
    <property type="entry name" value="IG"/>
    <property type="match status" value="3"/>
</dbReference>
<keyword evidence="3" id="KW-1015">Disulfide bond</keyword>
<feature type="domain" description="Ig-like" evidence="5">
    <location>
        <begin position="423"/>
        <end position="518"/>
    </location>
</feature>
<dbReference type="InterPro" id="IPR013783">
    <property type="entry name" value="Ig-like_fold"/>
</dbReference>
<organism evidence="6 7">
    <name type="scientific">Rhipicephalus sanguineus</name>
    <name type="common">Brown dog tick</name>
    <name type="synonym">Ixodes sanguineus</name>
    <dbReference type="NCBI Taxonomy" id="34632"/>
    <lineage>
        <taxon>Eukaryota</taxon>
        <taxon>Metazoa</taxon>
        <taxon>Ecdysozoa</taxon>
        <taxon>Arthropoda</taxon>
        <taxon>Chelicerata</taxon>
        <taxon>Arachnida</taxon>
        <taxon>Acari</taxon>
        <taxon>Parasitiformes</taxon>
        <taxon>Ixodida</taxon>
        <taxon>Ixodoidea</taxon>
        <taxon>Ixodidae</taxon>
        <taxon>Rhipicephalinae</taxon>
        <taxon>Rhipicephalus</taxon>
        <taxon>Rhipicephalus</taxon>
    </lineage>
</organism>
<evidence type="ECO:0000256" key="3">
    <source>
        <dbReference type="ARBA" id="ARBA00023157"/>
    </source>
</evidence>